<evidence type="ECO:0000313" key="20">
    <source>
        <dbReference type="EMBL" id="CAG5088541.1"/>
    </source>
</evidence>
<dbReference type="Gene3D" id="3.40.50.300">
    <property type="entry name" value="P-loop containing nucleotide triphosphate hydrolases"/>
    <property type="match status" value="5"/>
</dbReference>
<keyword evidence="5" id="KW-0547">Nucleotide-binding</keyword>
<dbReference type="Pfam" id="PF12780">
    <property type="entry name" value="AAA_8"/>
    <property type="match status" value="1"/>
</dbReference>
<dbReference type="PROSITE" id="PS51221">
    <property type="entry name" value="TTL"/>
    <property type="match status" value="1"/>
</dbReference>
<dbReference type="Gene3D" id="3.20.180.20">
    <property type="entry name" value="Dynein heavy chain, N-terminal domain 2"/>
    <property type="match status" value="1"/>
</dbReference>
<dbReference type="Gene3D" id="1.20.920.30">
    <property type="match status" value="1"/>
</dbReference>
<evidence type="ECO:0000256" key="10">
    <source>
        <dbReference type="ARBA" id="ARBA00023212"/>
    </source>
</evidence>
<dbReference type="Gene3D" id="1.10.8.710">
    <property type="match status" value="1"/>
</dbReference>
<dbReference type="EMBL" id="OU015568">
    <property type="protein sequence ID" value="CAG5088541.1"/>
    <property type="molecule type" value="Genomic_DNA"/>
</dbReference>
<dbReference type="InterPro" id="IPR035699">
    <property type="entry name" value="AAA_6"/>
</dbReference>
<feature type="domain" description="Dynein heavy chain hydrolytic ATP-binding dynein motor region" evidence="15">
    <location>
        <begin position="1662"/>
        <end position="1994"/>
    </location>
</feature>
<evidence type="ECO:0000259" key="16">
    <source>
        <dbReference type="Pfam" id="PF12777"/>
    </source>
</evidence>
<dbReference type="InterPro" id="IPR004273">
    <property type="entry name" value="Dynein_heavy_D6_P-loop"/>
</dbReference>
<evidence type="ECO:0000259" key="17">
    <source>
        <dbReference type="Pfam" id="PF12780"/>
    </source>
</evidence>
<evidence type="ECO:0000256" key="11">
    <source>
        <dbReference type="SAM" id="Coils"/>
    </source>
</evidence>
<evidence type="ECO:0000256" key="7">
    <source>
        <dbReference type="ARBA" id="ARBA00023017"/>
    </source>
</evidence>
<dbReference type="Pfam" id="PF12781">
    <property type="entry name" value="AAA_9"/>
    <property type="match status" value="1"/>
</dbReference>
<evidence type="ECO:0000259" key="18">
    <source>
        <dbReference type="Pfam" id="PF12781"/>
    </source>
</evidence>
<keyword evidence="6" id="KW-0067">ATP-binding</keyword>
<keyword evidence="21" id="KW-1185">Reference proteome</keyword>
<organism evidence="20 21">
    <name type="scientific">Oikopleura dioica</name>
    <name type="common">Tunicate</name>
    <dbReference type="NCBI Taxonomy" id="34765"/>
    <lineage>
        <taxon>Eukaryota</taxon>
        <taxon>Metazoa</taxon>
        <taxon>Chordata</taxon>
        <taxon>Tunicata</taxon>
        <taxon>Appendicularia</taxon>
        <taxon>Copelata</taxon>
        <taxon>Oikopleuridae</taxon>
        <taxon>Oikopleura</taxon>
    </lineage>
</organism>
<reference evidence="20 21" key="1">
    <citation type="submission" date="2021-04" db="EMBL/GenBank/DDBJ databases">
        <authorList>
            <person name="Bliznina A."/>
        </authorList>
    </citation>
    <scope>NUCLEOTIDE SEQUENCE [LARGE SCALE GENOMIC DNA]</scope>
</reference>
<dbReference type="Gene3D" id="1.20.140.100">
    <property type="entry name" value="Dynein heavy chain, N-terminal domain 2"/>
    <property type="match status" value="1"/>
</dbReference>
<evidence type="ECO:0000259" key="14">
    <source>
        <dbReference type="Pfam" id="PF08393"/>
    </source>
</evidence>
<dbReference type="Pfam" id="PF12775">
    <property type="entry name" value="AAA_7"/>
    <property type="match status" value="1"/>
</dbReference>
<dbReference type="InterPro" id="IPR041658">
    <property type="entry name" value="AAA_lid_11"/>
</dbReference>
<dbReference type="InterPro" id="IPR027417">
    <property type="entry name" value="P-loop_NTPase"/>
</dbReference>
<evidence type="ECO:0000256" key="5">
    <source>
        <dbReference type="ARBA" id="ARBA00022741"/>
    </source>
</evidence>
<keyword evidence="4" id="KW-0493">Microtubule</keyword>
<dbReference type="InterPro" id="IPR024743">
    <property type="entry name" value="Dynein_HC_stalk"/>
</dbReference>
<dbReference type="Pfam" id="PF03028">
    <property type="entry name" value="Dynein_heavy"/>
    <property type="match status" value="1"/>
</dbReference>
<dbReference type="Gene3D" id="6.10.140.1060">
    <property type="match status" value="1"/>
</dbReference>
<keyword evidence="9" id="KW-0505">Motor protein</keyword>
<evidence type="ECO:0000256" key="8">
    <source>
        <dbReference type="ARBA" id="ARBA00023054"/>
    </source>
</evidence>
<feature type="region of interest" description="Disordered" evidence="12">
    <location>
        <begin position="2845"/>
        <end position="2865"/>
    </location>
</feature>
<keyword evidence="10" id="KW-0206">Cytoskeleton</keyword>
<comment type="subcellular location">
    <subcellularLocation>
        <location evidence="1">Cytoplasm</location>
        <location evidence="1">Cytoskeleton</location>
    </subcellularLocation>
</comment>
<evidence type="ECO:0000256" key="6">
    <source>
        <dbReference type="ARBA" id="ARBA00022840"/>
    </source>
</evidence>
<feature type="domain" description="Dynein heavy chain region D6 P-loop" evidence="13">
    <location>
        <begin position="3574"/>
        <end position="3679"/>
    </location>
</feature>
<evidence type="ECO:0000256" key="4">
    <source>
        <dbReference type="ARBA" id="ARBA00022701"/>
    </source>
</evidence>
<dbReference type="Gene3D" id="1.10.8.1220">
    <property type="match status" value="1"/>
</dbReference>
<evidence type="ECO:0000256" key="9">
    <source>
        <dbReference type="ARBA" id="ARBA00023175"/>
    </source>
</evidence>
<dbReference type="InterPro" id="IPR043157">
    <property type="entry name" value="Dynein_AAA1S"/>
</dbReference>
<protein>
    <submittedName>
        <fullName evidence="20">Oidioi.mRNA.OKI2018_I69.PAR.g11878.t1.cds</fullName>
    </submittedName>
</protein>
<dbReference type="Pfam" id="PF12777">
    <property type="entry name" value="MT"/>
    <property type="match status" value="1"/>
</dbReference>
<dbReference type="Gene3D" id="1.20.920.20">
    <property type="match status" value="1"/>
</dbReference>
<dbReference type="SUPFAM" id="SSF56059">
    <property type="entry name" value="Glutathione synthetase ATP-binding domain-like"/>
    <property type="match status" value="1"/>
</dbReference>
<dbReference type="Gene3D" id="1.10.8.720">
    <property type="entry name" value="Region D6 of dynein motor"/>
    <property type="match status" value="1"/>
</dbReference>
<accession>A0ABN7S170</accession>
<dbReference type="Pfam" id="PF12774">
    <property type="entry name" value="AAA_6"/>
    <property type="match status" value="1"/>
</dbReference>
<name>A0ABN7S170_OIKDI</name>
<dbReference type="PANTHER" id="PTHR45703:SF22">
    <property type="entry name" value="DYNEIN CYTOPLASMIC 2 HEAVY CHAIN 1"/>
    <property type="match status" value="1"/>
</dbReference>
<sequence>MRLRTRYVAAAGALLFVVLFFTSQVEILSAVQKLNPKECSKTYYLSGDHVDAGYLSHVIKVFERAGFSRSYDPDSWSVLWSHLYPFGEPPRKYYGNFLKTLPAGLRVNKIPGTGWVSSKQALSKLTNYKYMPTAFELPSQFNKFNEYAKANPEGHWVVKSGKHRNIKIVEAKDFLKLRSTKEQFVQRLVEPPMIIDKKKFDIGIYTVVTSIDPLRVYMLQSEWLIRFCKDEYEPFDPNNVDSYVVGDDYTTIWDIPTLNAYMENGSSMKQALLRHMKASGKNIDEFQNKFKEAVAQVWELQREKILNVYKNYQVKEGQMFEMFRMDFVIDEDSNIFLLEVNMSPNLSSQSHPPNAPIYESVLQNMFQLVGLTSTFLPATWECDSSKFDEFVNGAQEQLIVTKLGDTVQVVDSTHILPSGAKAIVFTKPQGVNLSDNPTSLSFQTFTQNEEVSYLPLGRATSAALEAEILELGSRGRALVKNLEGMSSVSELLAGLTFLSETLGSVKSDSKKDQILRYTDALYVESASNIFIDGAGDELFEVLEKLVKVIGAQGTENAAQSKTFIQSCRHVSAVRELVDTINSVTGKALVVPRVDVSNPEASAEKIGKSLIERYGSELDDFVRKMLDQSKSPTQIVSRCSQCTSILRYMPDRRAAVAEKLEIALEATMEDKTEDLNPIKKMIYSFWQEGIARNIHKLGEAVHSESIATRAKERHQKEHARRLELFHQWQEDIQDETDDMIIDFDQKSDVFHFNENTKKLELSFSDRWESLLCEVKQIHALRLPVNMKVQQNCRKAARFYRAGVLLQQVASFYNTIGSKMIPSTKPMLLKKAIEFEALIKNIARNEKQMKWENPDELEKFARSLQACSEEFKTANDQITQKHIELKKLVLELLNTDLIRQEEKWKGIISRLREKVENVRVVYGEDQCEAWLIHWDRQLYKVIDVHYKYSLQTLVDRLPEIRLDLIFNGAGLCFRPDLETARARFYSHIKRITNLPQSFRGLAYERADGIFHQVESILENHAEWICPAIVDLDAIFAPLKSVNDFEEALREIKQKGKEAEKLPEIIKHDCITVSLTQFKRQVDGLLTRCYNELCISIRNLVLEESKELSKFISESKEALTARVNSIDDITQQQIKYHEITKQLSSAMKKKYEEMKELIKLHQNITREEIYIGSLQSDWEGFGIIIDSYEASTEDKIEQLKSTTLEQKKTLSGRIEAVLAKWNSGKPSDTVDSLSDNAKIKNISSFINEKAEEMRALNEEIEQMNKQLEIFELEAMQLDVYNQLKSEIEEYESNWSLIGKFEEAFGIFTNAEWVQVKSRMHEFQELGQKWLDEELTNPSGTPTLMQTRLKERLRGWLQCVPALALCRGDSFSTDHWLELFLFCEIQRKWLYLEPVFCKGVFATEKSQFMSTHSNIVSLLSQAFHMKTAVSFSTTSGLVDNLERILQKLQASQRALSSFLEEKRNSFSKFFFLGDDDLLEILGRPLSIQTHLRKLFAGIAALEIQDESHVMGIKSLGGEKVNLSRNVTIDDNPENWLGQVDALAKDVLKGYLRGKGAAPAQIECLRNQIDFCAKAEKAISSGSLSKLNTEMVELIHQLASQKDEHDQVSMARLTALILDAVHHRDVVKQMTDEKCRSVDDWVWLKQLRFYSKGGNVIGQMIDSVQEYSWEYQGIPNRLVHTSLTDKCFLTLTQALSLGLGGNPYGPAGTGKTESVKELGSLLGRHVLVFNCDEGLDVKSMGRIFMGLCRSGAWGCFDEFNRLSEIVLSAVSMDIQGIQTALMTKAKAVTLQNIDNELSSHTAIFVTLNPAGKGYGGRRKLPDNLKALFRPVAMSKPDITTIATVMLFAEGFQEEIIGQRLVKLFLLCRDLLEKHQHYDWGLRALKTVLNTAGKMLRSRASMGGAIDEKEIAVRAVSINTTSKLTFSDLVQFDFLIQRVFPEVKNKKLSDSTMEQNIKKVCDSDGIYFYPEFARKCLELSEQLEQRIGVVVCGPPSSGKSVLWRTLGDAFAAEKGSLKIHYMNPKAVSRERLLGKMDPDTREWTDGILTAAARQVNRELEHHHWIICDGEIDPDWIEALNSVLDDNRLLTLPNGERIQFGNNVNFLFETADLRHASPATISRMGVIFLSTEEIDSFKIASTVISKLSPSESVKTDATQWTKAILLRGINWIEQHPEHVISRRSKLIRLLDAVRYQDWSDVTKEKFVIAGFKNISSGLSVAGRQKLAEKVYKEIGLAADLTMAIDKDGNLQAPTPSHDSEIVATKSLLANAESLKHWIHSGVRGVSLLGNDGCGKSLLVKYCQGQFPSCNFVEMNCSSMSIPTELVNLIESVGIIGQGKNGRVIRPKGFDQAIILVRGVNIPQKDKWGTNMLYAFMTQLISRGGFYNDEREFVSIEKFKFIITSNPNRGQVDMRLSSIVQTLVHFWKTTFPNGPYDDMSHSTARAFSNLTAQLGPKEAPHYNFSLSHLNQWAKACQSFKSKNHWAIWKFEADRIFRDRMIDENHERIYDTAFQGATMEKELFFPKRDGKLHAMDMNDLQKRLLETAGNFEREIRDLPTGGLVLSQQLTQSIVSVTSQLSNKGGNIVLIGPSGSGRRTSVQLGAYSLHFDVMSPSVTNVTDKAVKNFFRTALGAASIENKSVVILIESHHLENGQIYVYANSLLAQGTVPGLWSAEEIDQSQLRAEASAMSMTATDLFVKRAKENIRLVLSLETGSKALSECWNQCPALTKKSKIIVLQRWSHETLRSVANKRLSLGEGTETISGHAVELHRDHGWNPAQYAVFLKAISEIYDNKKNSFTERTTKLETGLHKLAEAGKTVAELEKDVVEQQKVLKLKREEADAALQAIQEAMGGAETQKDEMSKRKKDADKERENINRRKAKIEAELSEVQPLIDEAKEAVGNIQTSSLNEIRHLRAPPEVIRDILEGVLKLMGNDDTSWTGMKQFLGKRGVKDDIREFDARNTPPSSREAVEALMQKKAKSFQADVAKRASVAAAPLAAWVTANVQYAAVLERIAPLEQEEQKLLRGLRAAELQVEKLGSGIATVEERVAVLRGEFEQKTSEAARLENRLEDANKRLHKAGKLIKDLSKEKSRWKEGLKNLQTTQIQLPIQSLLAAAHIVYLSCRHEVERNKVFSDWKLRYNCQDFKLLEFLSTEAKLLEYHHKGMPNDQLSLENTESLMSFSKTPMIIDQSGRAQTFLKAYFAEQKIETVDEHSDAFQSSVELALRFGKTLMIENITKLSAFIVEVLKANVHTIGTRPSIKISDKVIDINPNFKLLLASKTLTYDDLPSISGLANPVIFSMTRKGLEHQLLSVALRAEQPELEEKMTTLVKKEEDLRLKIIKIENDLLETLIKSEGNILDNDKLISSLQSSKKSAKEIKQTLDENSRIKEELAIERNKYSPLASSAATSFFQIQDIQSLDVMYTTGLHCITVMFDHILKKYHQKPVDKLQSEFIKLVVSFVQNMASKDHEVSASLHLVAALFPREFPSQDWFNIMTSGHREFSQKLSASERELSSWLAGEYPENESPKDTSLKVEQMAVIAQRRPDRFAASASNLISRIADMPESGLGAMEFISQVGGADTPKLFILSGGADPSNDIAGLAEAQGQALVEAALEEDNDATFSVFKECLRSGKWLLLKNCHLASSWLEKLEGDLAAPDIHEDFRLWLTSESVSTFSPAILRRSVKMCVEAPPGLRRSMERISDLWPSRMSSDHLQLSLLHSLILERKGFGTLGWSQEYDFTVADIRAALAVSAKMRNRPGITEKMLEGVIYGSRMHNPFDGNLLRLMVNETMSRDGPSFGKFPKMISVKSKADALSYTAKLPVSRNSDHLGLAKNSGKALAEQLVRESIRSLNLLARQTEHADSQWESAASNVVKHFTMTSKAKAEAQAILDAETPSSWLRAFSDGPEEPIAFLDKLAKITNYLITSVSSSSLNVSMMFRPSALIAALQLHENAPANAVLTLSTSSAKLKVSGIVLSGADFRSKLSHADINTKSTVELPPMGVSFADDNSASLPLYSDQHRDNLICPAVLSGLGSDASPWLLSGAALFLSSV</sequence>
<dbReference type="Proteomes" id="UP001158576">
    <property type="component" value="Chromosome PAR"/>
</dbReference>
<dbReference type="Pfam" id="PF18198">
    <property type="entry name" value="AAA_lid_11"/>
    <property type="match status" value="1"/>
</dbReference>
<dbReference type="InterPro" id="IPR042222">
    <property type="entry name" value="Dynein_2_N"/>
</dbReference>
<feature type="domain" description="Dynein heavy chain AAA module D4" evidence="17">
    <location>
        <begin position="2554"/>
        <end position="2755"/>
    </location>
</feature>
<proteinExistence type="inferred from homology"/>
<evidence type="ECO:0000256" key="2">
    <source>
        <dbReference type="ARBA" id="ARBA00008887"/>
    </source>
</evidence>
<dbReference type="SUPFAM" id="SSF52540">
    <property type="entry name" value="P-loop containing nucleoside triphosphate hydrolases"/>
    <property type="match status" value="4"/>
</dbReference>
<comment type="similarity">
    <text evidence="2">Belongs to the dynein heavy chain family.</text>
</comment>
<gene>
    <name evidence="20" type="ORF">OKIOD_LOCUS3436</name>
</gene>
<feature type="domain" description="Dynein heavy chain ATP-binding dynein motor region" evidence="18">
    <location>
        <begin position="3153"/>
        <end position="3372"/>
    </location>
</feature>
<keyword evidence="7" id="KW-0243">Dynein</keyword>
<dbReference type="Gene3D" id="1.20.58.1120">
    <property type="match status" value="1"/>
</dbReference>
<feature type="compositionally biased region" description="Basic and acidic residues" evidence="12">
    <location>
        <begin position="2849"/>
        <end position="2865"/>
    </location>
</feature>
<evidence type="ECO:0000256" key="12">
    <source>
        <dbReference type="SAM" id="MobiDB-lite"/>
    </source>
</evidence>
<evidence type="ECO:0000256" key="1">
    <source>
        <dbReference type="ARBA" id="ARBA00004245"/>
    </source>
</evidence>
<dbReference type="InterPro" id="IPR026983">
    <property type="entry name" value="DHC"/>
</dbReference>
<evidence type="ECO:0000259" key="15">
    <source>
        <dbReference type="Pfam" id="PF12774"/>
    </source>
</evidence>
<feature type="domain" description="Dynein heavy chain coiled coil stalk" evidence="16">
    <location>
        <begin position="2797"/>
        <end position="3126"/>
    </location>
</feature>
<feature type="coiled-coil region" evidence="11">
    <location>
        <begin position="3042"/>
        <end position="3097"/>
    </location>
</feature>
<dbReference type="Pfam" id="PF03133">
    <property type="entry name" value="TTL"/>
    <property type="match status" value="1"/>
</dbReference>
<dbReference type="InterPro" id="IPR035706">
    <property type="entry name" value="AAA_9"/>
</dbReference>
<evidence type="ECO:0000256" key="3">
    <source>
        <dbReference type="ARBA" id="ARBA00022490"/>
    </source>
</evidence>
<dbReference type="InterPro" id="IPR024317">
    <property type="entry name" value="Dynein_heavy_chain_D4_dom"/>
</dbReference>
<dbReference type="Pfam" id="PF08393">
    <property type="entry name" value="DHC_N2"/>
    <property type="match status" value="1"/>
</dbReference>
<keyword evidence="8 11" id="KW-0175">Coiled coil</keyword>
<feature type="domain" description="Dynein heavy chain linker" evidence="14">
    <location>
        <begin position="1379"/>
        <end position="1547"/>
    </location>
</feature>
<feature type="coiled-coil region" evidence="11">
    <location>
        <begin position="1243"/>
        <end position="1270"/>
    </location>
</feature>
<feature type="domain" description="Dynein heavy chain AAA lid" evidence="19">
    <location>
        <begin position="3708"/>
        <end position="3828"/>
    </location>
</feature>
<dbReference type="InterPro" id="IPR004344">
    <property type="entry name" value="TTL/TTLL_fam"/>
</dbReference>
<evidence type="ECO:0000259" key="13">
    <source>
        <dbReference type="Pfam" id="PF03028"/>
    </source>
</evidence>
<dbReference type="InterPro" id="IPR042228">
    <property type="entry name" value="Dynein_linker_3"/>
</dbReference>
<dbReference type="PANTHER" id="PTHR45703">
    <property type="entry name" value="DYNEIN HEAVY CHAIN"/>
    <property type="match status" value="1"/>
</dbReference>
<dbReference type="InterPro" id="IPR013602">
    <property type="entry name" value="Dynein_heavy_linker"/>
</dbReference>
<keyword evidence="3" id="KW-0963">Cytoplasm</keyword>
<evidence type="ECO:0000259" key="19">
    <source>
        <dbReference type="Pfam" id="PF18198"/>
    </source>
</evidence>
<evidence type="ECO:0000313" key="21">
    <source>
        <dbReference type="Proteomes" id="UP001158576"/>
    </source>
</evidence>
<dbReference type="Gene3D" id="3.30.470.20">
    <property type="entry name" value="ATP-grasp fold, B domain"/>
    <property type="match status" value="1"/>
</dbReference>
<dbReference type="InterPro" id="IPR042219">
    <property type="entry name" value="AAA_lid_11_sf"/>
</dbReference>